<evidence type="ECO:0000313" key="1">
    <source>
        <dbReference type="EMBL" id="KAJ8674925.1"/>
    </source>
</evidence>
<accession>A0ACC2NZE9</accession>
<evidence type="ECO:0000313" key="2">
    <source>
        <dbReference type="Proteomes" id="UP001239111"/>
    </source>
</evidence>
<dbReference type="Proteomes" id="UP001239111">
    <property type="component" value="Chromosome 2"/>
</dbReference>
<sequence length="187" mass="21193">MITQRLVLTAAHCLEDADYVRIFKLRKSMLRPYEIFEKITHPSFHILPDGTTSQDIGLIVLRVTISDSETVKLPPRNLYVPTGATAPAFGWGITEFGSRSREMRKVNLSITYAYPCTTQDQYDSHWICTKSQKRDICDGDSGGPLVWNNYVVGIVSWGNKSCRSGVPSVFTKVSAYRDWIDGYILEY</sequence>
<organism evidence="1 2">
    <name type="scientific">Eretmocerus hayati</name>
    <dbReference type="NCBI Taxonomy" id="131215"/>
    <lineage>
        <taxon>Eukaryota</taxon>
        <taxon>Metazoa</taxon>
        <taxon>Ecdysozoa</taxon>
        <taxon>Arthropoda</taxon>
        <taxon>Hexapoda</taxon>
        <taxon>Insecta</taxon>
        <taxon>Pterygota</taxon>
        <taxon>Neoptera</taxon>
        <taxon>Endopterygota</taxon>
        <taxon>Hymenoptera</taxon>
        <taxon>Apocrita</taxon>
        <taxon>Proctotrupomorpha</taxon>
        <taxon>Chalcidoidea</taxon>
        <taxon>Aphelinidae</taxon>
        <taxon>Aphelininae</taxon>
        <taxon>Eretmocerus</taxon>
    </lineage>
</organism>
<reference evidence="1" key="1">
    <citation type="submission" date="2023-04" db="EMBL/GenBank/DDBJ databases">
        <title>A chromosome-level genome assembly of the parasitoid wasp Eretmocerus hayati.</title>
        <authorList>
            <person name="Zhong Y."/>
            <person name="Liu S."/>
            <person name="Liu Y."/>
        </authorList>
    </citation>
    <scope>NUCLEOTIDE SEQUENCE</scope>
    <source>
        <strain evidence="1">ZJU_SS_LIU_2023</strain>
    </source>
</reference>
<proteinExistence type="predicted"/>
<comment type="caution">
    <text evidence="1">The sequence shown here is derived from an EMBL/GenBank/DDBJ whole genome shotgun (WGS) entry which is preliminary data.</text>
</comment>
<name>A0ACC2NZE9_9HYME</name>
<keyword evidence="2" id="KW-1185">Reference proteome</keyword>
<protein>
    <submittedName>
        <fullName evidence="1">Uncharacterized protein</fullName>
    </submittedName>
</protein>
<gene>
    <name evidence="1" type="ORF">QAD02_010711</name>
</gene>
<dbReference type="EMBL" id="CM056742">
    <property type="protein sequence ID" value="KAJ8674925.1"/>
    <property type="molecule type" value="Genomic_DNA"/>
</dbReference>